<protein>
    <recommendedName>
        <fullName evidence="1">F-box domain-containing protein</fullName>
    </recommendedName>
</protein>
<accession>A0A6A2WZW6</accession>
<dbReference type="SUPFAM" id="SSF81383">
    <property type="entry name" value="F-box domain"/>
    <property type="match status" value="1"/>
</dbReference>
<evidence type="ECO:0000313" key="2">
    <source>
        <dbReference type="EMBL" id="KAE8667802.1"/>
    </source>
</evidence>
<dbReference type="EMBL" id="VEPZ02001565">
    <property type="protein sequence ID" value="KAE8667802.1"/>
    <property type="molecule type" value="Genomic_DNA"/>
</dbReference>
<sequence>MPDYLLAEVIIDILKRLPVESLVKFRSVCKTRNSLICDPSFVSAHCQASLSRPPNNTPSLLISCSRNGKDNYCLHHDNDGFDEFKEVQFHIFQRMLVLAMG</sequence>
<dbReference type="SMART" id="SM00256">
    <property type="entry name" value="FBOX"/>
    <property type="match status" value="1"/>
</dbReference>
<dbReference type="InterPro" id="IPR001810">
    <property type="entry name" value="F-box_dom"/>
</dbReference>
<reference evidence="2" key="1">
    <citation type="submission" date="2019-09" db="EMBL/GenBank/DDBJ databases">
        <title>Draft genome information of white flower Hibiscus syriacus.</title>
        <authorList>
            <person name="Kim Y.-M."/>
        </authorList>
    </citation>
    <scope>NUCLEOTIDE SEQUENCE [LARGE SCALE GENOMIC DNA]</scope>
    <source>
        <strain evidence="2">YM2019G1</strain>
    </source>
</reference>
<dbReference type="PANTHER" id="PTHR31672:SF13">
    <property type="entry name" value="F-BOX PROTEIN CPR30-LIKE"/>
    <property type="match status" value="1"/>
</dbReference>
<dbReference type="InterPro" id="IPR050796">
    <property type="entry name" value="SCF_F-box_component"/>
</dbReference>
<feature type="domain" description="F-box" evidence="1">
    <location>
        <begin position="5"/>
        <end position="45"/>
    </location>
</feature>
<proteinExistence type="predicted"/>
<evidence type="ECO:0000259" key="1">
    <source>
        <dbReference type="SMART" id="SM00256"/>
    </source>
</evidence>
<comment type="caution">
    <text evidence="2">The sequence shown here is derived from an EMBL/GenBank/DDBJ whole genome shotgun (WGS) entry which is preliminary data.</text>
</comment>
<keyword evidence="3" id="KW-1185">Reference proteome</keyword>
<gene>
    <name evidence="2" type="ORF">F3Y22_tig00112370pilonHSYRG00021</name>
</gene>
<dbReference type="PANTHER" id="PTHR31672">
    <property type="entry name" value="BNACNNG10540D PROTEIN"/>
    <property type="match status" value="1"/>
</dbReference>
<dbReference type="Gene3D" id="1.20.1280.50">
    <property type="match status" value="1"/>
</dbReference>
<organism evidence="2 3">
    <name type="scientific">Hibiscus syriacus</name>
    <name type="common">Rose of Sharon</name>
    <dbReference type="NCBI Taxonomy" id="106335"/>
    <lineage>
        <taxon>Eukaryota</taxon>
        <taxon>Viridiplantae</taxon>
        <taxon>Streptophyta</taxon>
        <taxon>Embryophyta</taxon>
        <taxon>Tracheophyta</taxon>
        <taxon>Spermatophyta</taxon>
        <taxon>Magnoliopsida</taxon>
        <taxon>eudicotyledons</taxon>
        <taxon>Gunneridae</taxon>
        <taxon>Pentapetalae</taxon>
        <taxon>rosids</taxon>
        <taxon>malvids</taxon>
        <taxon>Malvales</taxon>
        <taxon>Malvaceae</taxon>
        <taxon>Malvoideae</taxon>
        <taxon>Hibiscus</taxon>
    </lineage>
</organism>
<dbReference type="Proteomes" id="UP000436088">
    <property type="component" value="Unassembled WGS sequence"/>
</dbReference>
<dbReference type="AlphaFoldDB" id="A0A6A2WZW6"/>
<dbReference type="Pfam" id="PF00646">
    <property type="entry name" value="F-box"/>
    <property type="match status" value="1"/>
</dbReference>
<name>A0A6A2WZW6_HIBSY</name>
<evidence type="ECO:0000313" key="3">
    <source>
        <dbReference type="Proteomes" id="UP000436088"/>
    </source>
</evidence>
<dbReference type="InterPro" id="IPR036047">
    <property type="entry name" value="F-box-like_dom_sf"/>
</dbReference>